<keyword evidence="6" id="KW-1185">Reference proteome</keyword>
<dbReference type="InterPro" id="IPR051534">
    <property type="entry name" value="CBASS_pafABC_assoc_protein"/>
</dbReference>
<dbReference type="PROSITE" id="PS00894">
    <property type="entry name" value="HTH_DEOR_1"/>
    <property type="match status" value="1"/>
</dbReference>
<dbReference type="Pfam" id="PF08279">
    <property type="entry name" value="HTH_11"/>
    <property type="match status" value="1"/>
</dbReference>
<dbReference type="InterPro" id="IPR013196">
    <property type="entry name" value="HTH_11"/>
</dbReference>
<keyword evidence="3" id="KW-0804">Transcription</keyword>
<dbReference type="InterPro" id="IPR018356">
    <property type="entry name" value="Tscrpt_reg_HTH_DeoR_CS"/>
</dbReference>
<organism evidence="5 6">
    <name type="scientific">Raoultibacter massiliensis</name>
    <dbReference type="NCBI Taxonomy" id="1852371"/>
    <lineage>
        <taxon>Bacteria</taxon>
        <taxon>Bacillati</taxon>
        <taxon>Actinomycetota</taxon>
        <taxon>Coriobacteriia</taxon>
        <taxon>Eggerthellales</taxon>
        <taxon>Eggerthellaceae</taxon>
        <taxon>Raoultibacter</taxon>
    </lineage>
</organism>
<dbReference type="Gene3D" id="1.10.10.10">
    <property type="entry name" value="Winged helix-like DNA-binding domain superfamily/Winged helix DNA-binding domain"/>
    <property type="match status" value="1"/>
</dbReference>
<dbReference type="PANTHER" id="PTHR34580:SF1">
    <property type="entry name" value="PROTEIN PAFC"/>
    <property type="match status" value="1"/>
</dbReference>
<dbReference type="CDD" id="cd00090">
    <property type="entry name" value="HTH_ARSR"/>
    <property type="match status" value="1"/>
</dbReference>
<dbReference type="InterPro" id="IPR011991">
    <property type="entry name" value="ArsR-like_HTH"/>
</dbReference>
<keyword evidence="2" id="KW-0238">DNA-binding</keyword>
<protein>
    <submittedName>
        <fullName evidence="5">HTH domain-containing protein</fullName>
    </submittedName>
</protein>
<evidence type="ECO:0000313" key="6">
    <source>
        <dbReference type="Proteomes" id="UP001487305"/>
    </source>
</evidence>
<evidence type="ECO:0000256" key="3">
    <source>
        <dbReference type="ARBA" id="ARBA00023163"/>
    </source>
</evidence>
<evidence type="ECO:0000313" key="5">
    <source>
        <dbReference type="EMBL" id="MEQ3364096.1"/>
    </source>
</evidence>
<evidence type="ECO:0000256" key="1">
    <source>
        <dbReference type="ARBA" id="ARBA00023015"/>
    </source>
</evidence>
<dbReference type="InterPro" id="IPR001034">
    <property type="entry name" value="DeoR_HTH"/>
</dbReference>
<evidence type="ECO:0000256" key="2">
    <source>
        <dbReference type="ARBA" id="ARBA00023125"/>
    </source>
</evidence>
<comment type="caution">
    <text evidence="5">The sequence shown here is derived from an EMBL/GenBank/DDBJ whole genome shotgun (WGS) entry which is preliminary data.</text>
</comment>
<reference evidence="5 6" key="1">
    <citation type="submission" date="2024-04" db="EMBL/GenBank/DDBJ databases">
        <title>Human intestinal bacterial collection.</title>
        <authorList>
            <person name="Pauvert C."/>
            <person name="Hitch T.C.A."/>
            <person name="Clavel T."/>
        </authorList>
    </citation>
    <scope>NUCLEOTIDE SEQUENCE [LARGE SCALE GENOMIC DNA]</scope>
    <source>
        <strain evidence="5 6">CLA-KB-H42</strain>
    </source>
</reference>
<dbReference type="SMART" id="SM00420">
    <property type="entry name" value="HTH_DEOR"/>
    <property type="match status" value="1"/>
</dbReference>
<accession>A0ABV1JG75</accession>
<dbReference type="PANTHER" id="PTHR34580">
    <property type="match status" value="1"/>
</dbReference>
<name>A0ABV1JG75_9ACTN</name>
<dbReference type="RefSeq" id="WP_349227885.1">
    <property type="nucleotide sequence ID" value="NZ_JBBNOP010000016.1"/>
</dbReference>
<dbReference type="PROSITE" id="PS51000">
    <property type="entry name" value="HTH_DEOR_2"/>
    <property type="match status" value="1"/>
</dbReference>
<dbReference type="InterPro" id="IPR036390">
    <property type="entry name" value="WH_DNA-bd_sf"/>
</dbReference>
<sequence length="194" mass="21380">MNRMKIDRMFKIIYLLMSRDKMTAKELAEHFEVSVRTIHRDIDSLMQAGVPVYTSRGSEGGVSLVDGFVLDKAVLSKDEQAEILFGLQSLPGCATGEDVLGKLGVLFGRSGPDRTNTFCSNWFSSPLLQQGCTTNSTSTPSSRRMRAGFTCSPDIPTENTSTICSHRLEAPSKWCSLQRFGRNSNKGSDPLPHI</sequence>
<dbReference type="InterPro" id="IPR036388">
    <property type="entry name" value="WH-like_DNA-bd_sf"/>
</dbReference>
<dbReference type="Proteomes" id="UP001487305">
    <property type="component" value="Unassembled WGS sequence"/>
</dbReference>
<dbReference type="SUPFAM" id="SSF46785">
    <property type="entry name" value="Winged helix' DNA-binding domain"/>
    <property type="match status" value="1"/>
</dbReference>
<dbReference type="EMBL" id="JBBNOP010000016">
    <property type="protein sequence ID" value="MEQ3364096.1"/>
    <property type="molecule type" value="Genomic_DNA"/>
</dbReference>
<keyword evidence="1" id="KW-0805">Transcription regulation</keyword>
<gene>
    <name evidence="5" type="ORF">AAA083_14020</name>
</gene>
<evidence type="ECO:0000259" key="4">
    <source>
        <dbReference type="PROSITE" id="PS51000"/>
    </source>
</evidence>
<feature type="domain" description="HTH deoR-type" evidence="4">
    <location>
        <begin position="5"/>
        <end position="60"/>
    </location>
</feature>
<proteinExistence type="predicted"/>